<dbReference type="InterPro" id="IPR029063">
    <property type="entry name" value="SAM-dependent_MTases_sf"/>
</dbReference>
<accession>A0A2R5ERK9</accession>
<feature type="domain" description="Methyltransferase type 11" evidence="1">
    <location>
        <begin position="26"/>
        <end position="72"/>
    </location>
</feature>
<dbReference type="GO" id="GO:0008757">
    <property type="term" value="F:S-adenosylmethionine-dependent methyltransferase activity"/>
    <property type="evidence" value="ECO:0007669"/>
    <property type="project" value="InterPro"/>
</dbReference>
<organism evidence="2 3">
    <name type="scientific">Paenibacillus agaridevorans</name>
    <dbReference type="NCBI Taxonomy" id="171404"/>
    <lineage>
        <taxon>Bacteria</taxon>
        <taxon>Bacillati</taxon>
        <taxon>Bacillota</taxon>
        <taxon>Bacilli</taxon>
        <taxon>Bacillales</taxon>
        <taxon>Paenibacillaceae</taxon>
        <taxon>Paenibacillus</taxon>
    </lineage>
</organism>
<reference evidence="2 3" key="1">
    <citation type="submission" date="2017-08" db="EMBL/GenBank/DDBJ databases">
        <title>Substantial Increase in Enzyme Production by Combined Drug-Resistance Mutations in Paenibacillus agaridevorans.</title>
        <authorList>
            <person name="Tanaka Y."/>
            <person name="Funane K."/>
            <person name="Hosaka T."/>
            <person name="Shiwa Y."/>
            <person name="Fujita N."/>
            <person name="Miyazaki T."/>
            <person name="Yoshikawa H."/>
            <person name="Murakami K."/>
            <person name="Kasahara K."/>
            <person name="Inaoka T."/>
            <person name="Hiraga Y."/>
            <person name="Ochi K."/>
        </authorList>
    </citation>
    <scope>NUCLEOTIDE SEQUENCE [LARGE SCALE GENOMIC DNA]</scope>
    <source>
        <strain evidence="2 3">T-3040</strain>
    </source>
</reference>
<evidence type="ECO:0000313" key="2">
    <source>
        <dbReference type="EMBL" id="GBG06031.1"/>
    </source>
</evidence>
<dbReference type="Pfam" id="PF08241">
    <property type="entry name" value="Methyltransf_11"/>
    <property type="match status" value="1"/>
</dbReference>
<dbReference type="RefSeq" id="WP_181376409.1">
    <property type="nucleotide sequence ID" value="NZ_BDQX01000036.1"/>
</dbReference>
<keyword evidence="3" id="KW-1185">Reference proteome</keyword>
<name>A0A2R5ERK9_9BACL</name>
<dbReference type="AlphaFoldDB" id="A0A2R5ERK9"/>
<proteinExistence type="predicted"/>
<protein>
    <recommendedName>
        <fullName evidence="1">Methyltransferase type 11 domain-containing protein</fullName>
    </recommendedName>
</protein>
<gene>
    <name evidence="2" type="ORF">PAT3040_00522</name>
</gene>
<evidence type="ECO:0000259" key="1">
    <source>
        <dbReference type="Pfam" id="PF08241"/>
    </source>
</evidence>
<dbReference type="EMBL" id="BDQX01000036">
    <property type="protein sequence ID" value="GBG06031.1"/>
    <property type="molecule type" value="Genomic_DNA"/>
</dbReference>
<dbReference type="Proteomes" id="UP000245202">
    <property type="component" value="Unassembled WGS sequence"/>
</dbReference>
<sequence length="214" mass="24956">MKLDLGCGERKQRGFFGLDISPLEGVDIVVDMNEGLPFPDDSAEYVIASRSLPFVRDLFAVLSEIHRVCMHKAVVCILAPYAHSYHHSSNPHLRHQFDEHTPRYWTSAFFQPQLGPVSPEVSHYAGPKPPFDFRLLRMEHFYLPPYRSPIFEQEELEILQQLQLNVVDEIMYHLLVVKEDIATEELDRLSRMAYEEPACVQELRMRDRRDMEEG</sequence>
<evidence type="ECO:0000313" key="3">
    <source>
        <dbReference type="Proteomes" id="UP000245202"/>
    </source>
</evidence>
<comment type="caution">
    <text evidence="2">The sequence shown here is derived from an EMBL/GenBank/DDBJ whole genome shotgun (WGS) entry which is preliminary data.</text>
</comment>
<dbReference type="Gene3D" id="3.40.50.150">
    <property type="entry name" value="Vaccinia Virus protein VP39"/>
    <property type="match status" value="1"/>
</dbReference>
<dbReference type="SUPFAM" id="SSF53335">
    <property type="entry name" value="S-adenosyl-L-methionine-dependent methyltransferases"/>
    <property type="match status" value="1"/>
</dbReference>
<dbReference type="InterPro" id="IPR013216">
    <property type="entry name" value="Methyltransf_11"/>
</dbReference>